<reference evidence="1" key="1">
    <citation type="submission" date="2019-08" db="EMBL/GenBank/DDBJ databases">
        <authorList>
            <person name="Kucharzyk K."/>
            <person name="Murdoch R.W."/>
            <person name="Higgins S."/>
            <person name="Loffler F."/>
        </authorList>
    </citation>
    <scope>NUCLEOTIDE SEQUENCE</scope>
</reference>
<organism evidence="1">
    <name type="scientific">bioreactor metagenome</name>
    <dbReference type="NCBI Taxonomy" id="1076179"/>
    <lineage>
        <taxon>unclassified sequences</taxon>
        <taxon>metagenomes</taxon>
        <taxon>ecological metagenomes</taxon>
    </lineage>
</organism>
<dbReference type="AlphaFoldDB" id="A0A645EYR0"/>
<accession>A0A645EYR0</accession>
<gene>
    <name evidence="1" type="ORF">SDC9_152795</name>
</gene>
<dbReference type="EMBL" id="VSSQ01051449">
    <property type="protein sequence ID" value="MPN05544.1"/>
    <property type="molecule type" value="Genomic_DNA"/>
</dbReference>
<sequence>MMGIDGQGKQRKTLAGTGELFELLPRFIQYRIVIEAPVIAVIRIGDDAF</sequence>
<name>A0A645EYR0_9ZZZZ</name>
<protein>
    <submittedName>
        <fullName evidence="1">Uncharacterized protein</fullName>
    </submittedName>
</protein>
<comment type="caution">
    <text evidence="1">The sequence shown here is derived from an EMBL/GenBank/DDBJ whole genome shotgun (WGS) entry which is preliminary data.</text>
</comment>
<evidence type="ECO:0000313" key="1">
    <source>
        <dbReference type="EMBL" id="MPN05544.1"/>
    </source>
</evidence>
<proteinExistence type="predicted"/>